<dbReference type="RefSeq" id="WP_083732444.1">
    <property type="nucleotide sequence ID" value="NZ_CP017641.1"/>
</dbReference>
<keyword evidence="4" id="KW-1185">Reference proteome</keyword>
<evidence type="ECO:0000313" key="3">
    <source>
        <dbReference type="EMBL" id="APZ96459.1"/>
    </source>
</evidence>
<dbReference type="EMBL" id="CP017641">
    <property type="protein sequence ID" value="APZ96459.1"/>
    <property type="molecule type" value="Genomic_DNA"/>
</dbReference>
<proteinExistence type="predicted"/>
<evidence type="ECO:0000256" key="1">
    <source>
        <dbReference type="SAM" id="SignalP"/>
    </source>
</evidence>
<feature type="domain" description="Sialidase" evidence="2">
    <location>
        <begin position="118"/>
        <end position="242"/>
    </location>
</feature>
<feature type="signal peptide" evidence="1">
    <location>
        <begin position="1"/>
        <end position="20"/>
    </location>
</feature>
<dbReference type="STRING" id="1891926.Fuma_06128"/>
<dbReference type="Gene3D" id="2.120.10.10">
    <property type="match status" value="1"/>
</dbReference>
<dbReference type="SUPFAM" id="SSF50939">
    <property type="entry name" value="Sialidases"/>
    <property type="match status" value="1"/>
</dbReference>
<reference evidence="3 4" key="1">
    <citation type="journal article" date="2016" name="Front. Microbiol.">
        <title>Fuerstia marisgermanicae gen. nov., sp. nov., an Unusual Member of the Phylum Planctomycetes from the German Wadden Sea.</title>
        <authorList>
            <person name="Kohn T."/>
            <person name="Heuer A."/>
            <person name="Jogler M."/>
            <person name="Vollmers J."/>
            <person name="Boedeker C."/>
            <person name="Bunk B."/>
            <person name="Rast P."/>
            <person name="Borchert D."/>
            <person name="Glockner I."/>
            <person name="Freese H.M."/>
            <person name="Klenk H.P."/>
            <person name="Overmann J."/>
            <person name="Kaster A.K."/>
            <person name="Rohde M."/>
            <person name="Wiegand S."/>
            <person name="Jogler C."/>
        </authorList>
    </citation>
    <scope>NUCLEOTIDE SEQUENCE [LARGE SCALE GENOMIC DNA]</scope>
    <source>
        <strain evidence="3 4">NH11</strain>
    </source>
</reference>
<dbReference type="Pfam" id="PF13088">
    <property type="entry name" value="BNR_2"/>
    <property type="match status" value="1"/>
</dbReference>
<keyword evidence="1" id="KW-0732">Signal</keyword>
<dbReference type="Proteomes" id="UP000187735">
    <property type="component" value="Chromosome"/>
</dbReference>
<organism evidence="3 4">
    <name type="scientific">Fuerstiella marisgermanici</name>
    <dbReference type="NCBI Taxonomy" id="1891926"/>
    <lineage>
        <taxon>Bacteria</taxon>
        <taxon>Pseudomonadati</taxon>
        <taxon>Planctomycetota</taxon>
        <taxon>Planctomycetia</taxon>
        <taxon>Planctomycetales</taxon>
        <taxon>Planctomycetaceae</taxon>
        <taxon>Fuerstiella</taxon>
    </lineage>
</organism>
<dbReference type="OrthoDB" id="239169at2"/>
<dbReference type="InterPro" id="IPR036278">
    <property type="entry name" value="Sialidase_sf"/>
</dbReference>
<protein>
    <submittedName>
        <fullName evidence="3">Putative neuraminidase (Sialidase)</fullName>
    </submittedName>
</protein>
<gene>
    <name evidence="3" type="ORF">Fuma_06128</name>
</gene>
<name>A0A1P8WQZ2_9PLAN</name>
<evidence type="ECO:0000259" key="2">
    <source>
        <dbReference type="Pfam" id="PF13088"/>
    </source>
</evidence>
<accession>A0A1P8WQZ2</accession>
<sequence precursor="true">MKFYLLAWWSACATMLTAHAPLSAASIVNVVESSVVQNSRQPQAAVRANGTIFVAFGADDTIYCCRSVEDGTAFQPPVRVGHLPALALGRRRGPRIVANDEAIVVTAISHDNGNLFAWRSTDDGESWSDPVQVNDSVKDCREGLHAMALAPNGNVFCTWLDLRSRGTEIFGSHSADGGASWSKNHRVYRSPSGTVCECCHPSATYHADGSLHVMWRNSLNGSRDMFLASSANDGQTFSQAKKLGQQTWKLNACPMDGGYLASTGSGKITTVWRRDNTVYRTDSADGAETVLGRGLQPWVAGTDDGAFIAWLSRLNGPLMYVVPGSATPRKVVDAAADPVIVSPVNAKGPVVIVWETGTREDSSIKATIIRQ</sequence>
<dbReference type="AlphaFoldDB" id="A0A1P8WQZ2"/>
<dbReference type="KEGG" id="fmr:Fuma_06128"/>
<dbReference type="CDD" id="cd15482">
    <property type="entry name" value="Sialidase_non-viral"/>
    <property type="match status" value="1"/>
</dbReference>
<dbReference type="InterPro" id="IPR011040">
    <property type="entry name" value="Sialidase"/>
</dbReference>
<evidence type="ECO:0000313" key="4">
    <source>
        <dbReference type="Proteomes" id="UP000187735"/>
    </source>
</evidence>
<feature type="chain" id="PRO_5012885193" evidence="1">
    <location>
        <begin position="21"/>
        <end position="371"/>
    </location>
</feature>